<gene>
    <name evidence="2" type="ORF">PILCRDRAFT_9537</name>
</gene>
<proteinExistence type="predicted"/>
<accession>A0A0C3BSM2</accession>
<feature type="compositionally biased region" description="Polar residues" evidence="1">
    <location>
        <begin position="1"/>
        <end position="14"/>
    </location>
</feature>
<dbReference type="Proteomes" id="UP000054166">
    <property type="component" value="Unassembled WGS sequence"/>
</dbReference>
<feature type="region of interest" description="Disordered" evidence="1">
    <location>
        <begin position="122"/>
        <end position="142"/>
    </location>
</feature>
<evidence type="ECO:0000313" key="2">
    <source>
        <dbReference type="EMBL" id="KIM80337.1"/>
    </source>
</evidence>
<dbReference type="AlphaFoldDB" id="A0A0C3BSM2"/>
<evidence type="ECO:0000313" key="3">
    <source>
        <dbReference type="Proteomes" id="UP000054166"/>
    </source>
</evidence>
<sequence length="142" mass="15090">MTGHNTRNSRNAGTTPGIAFGTHIPLRMAPTAKRNTYKTASDNPQGSLNGIPRDDDFGDNGTGNGDPNDPDDPDDNGPDDQVENPDNSDHGDDHPNDSEHGFQNNLADAITTLARNVQNQGDGSCLKVQEPDPFNGTDPAKL</sequence>
<name>A0A0C3BSM2_PILCF</name>
<reference evidence="2 3" key="1">
    <citation type="submission" date="2014-04" db="EMBL/GenBank/DDBJ databases">
        <authorList>
            <consortium name="DOE Joint Genome Institute"/>
            <person name="Kuo A."/>
            <person name="Tarkka M."/>
            <person name="Buscot F."/>
            <person name="Kohler A."/>
            <person name="Nagy L.G."/>
            <person name="Floudas D."/>
            <person name="Copeland A."/>
            <person name="Barry K.W."/>
            <person name="Cichocki N."/>
            <person name="Veneault-Fourrey C."/>
            <person name="LaButti K."/>
            <person name="Lindquist E.A."/>
            <person name="Lipzen A."/>
            <person name="Lundell T."/>
            <person name="Morin E."/>
            <person name="Murat C."/>
            <person name="Sun H."/>
            <person name="Tunlid A."/>
            <person name="Henrissat B."/>
            <person name="Grigoriev I.V."/>
            <person name="Hibbett D.S."/>
            <person name="Martin F."/>
            <person name="Nordberg H.P."/>
            <person name="Cantor M.N."/>
            <person name="Hua S.X."/>
        </authorList>
    </citation>
    <scope>NUCLEOTIDE SEQUENCE [LARGE SCALE GENOMIC DNA]</scope>
    <source>
        <strain evidence="2 3">F 1598</strain>
    </source>
</reference>
<organism evidence="2 3">
    <name type="scientific">Piloderma croceum (strain F 1598)</name>
    <dbReference type="NCBI Taxonomy" id="765440"/>
    <lineage>
        <taxon>Eukaryota</taxon>
        <taxon>Fungi</taxon>
        <taxon>Dikarya</taxon>
        <taxon>Basidiomycota</taxon>
        <taxon>Agaricomycotina</taxon>
        <taxon>Agaricomycetes</taxon>
        <taxon>Agaricomycetidae</taxon>
        <taxon>Atheliales</taxon>
        <taxon>Atheliaceae</taxon>
        <taxon>Piloderma</taxon>
    </lineage>
</organism>
<evidence type="ECO:0000256" key="1">
    <source>
        <dbReference type="SAM" id="MobiDB-lite"/>
    </source>
</evidence>
<reference evidence="3" key="2">
    <citation type="submission" date="2015-01" db="EMBL/GenBank/DDBJ databases">
        <title>Evolutionary Origins and Diversification of the Mycorrhizal Mutualists.</title>
        <authorList>
            <consortium name="DOE Joint Genome Institute"/>
            <consortium name="Mycorrhizal Genomics Consortium"/>
            <person name="Kohler A."/>
            <person name="Kuo A."/>
            <person name="Nagy L.G."/>
            <person name="Floudas D."/>
            <person name="Copeland A."/>
            <person name="Barry K.W."/>
            <person name="Cichocki N."/>
            <person name="Veneault-Fourrey C."/>
            <person name="LaButti K."/>
            <person name="Lindquist E.A."/>
            <person name="Lipzen A."/>
            <person name="Lundell T."/>
            <person name="Morin E."/>
            <person name="Murat C."/>
            <person name="Riley R."/>
            <person name="Ohm R."/>
            <person name="Sun H."/>
            <person name="Tunlid A."/>
            <person name="Henrissat B."/>
            <person name="Grigoriev I.V."/>
            <person name="Hibbett D.S."/>
            <person name="Martin F."/>
        </authorList>
    </citation>
    <scope>NUCLEOTIDE SEQUENCE [LARGE SCALE GENOMIC DNA]</scope>
    <source>
        <strain evidence="3">F 1598</strain>
    </source>
</reference>
<dbReference type="HOGENOM" id="CLU_1816524_0_0_1"/>
<dbReference type="EMBL" id="KN833004">
    <property type="protein sequence ID" value="KIM80337.1"/>
    <property type="molecule type" value="Genomic_DNA"/>
</dbReference>
<protein>
    <submittedName>
        <fullName evidence="2">Uncharacterized protein</fullName>
    </submittedName>
</protein>
<feature type="region of interest" description="Disordered" evidence="1">
    <location>
        <begin position="1"/>
        <end position="107"/>
    </location>
</feature>
<feature type="compositionally biased region" description="Basic and acidic residues" evidence="1">
    <location>
        <begin position="87"/>
        <end position="100"/>
    </location>
</feature>
<feature type="compositionally biased region" description="Polar residues" evidence="1">
    <location>
        <begin position="33"/>
        <end position="48"/>
    </location>
</feature>
<dbReference type="InParanoid" id="A0A0C3BSM2"/>
<keyword evidence="3" id="KW-1185">Reference proteome</keyword>
<feature type="compositionally biased region" description="Acidic residues" evidence="1">
    <location>
        <begin position="68"/>
        <end position="83"/>
    </location>
</feature>